<sequence length="128" mass="15315">MSIDYCREQGSNAVMRWLRGTPIDVNYDFRRWRKHQVATRHLLLWTPRNAMRWDLLRRLLFPDLAWLGLNSGLLCVYNARELGGGYYRVVSVGKLRRLVNVWVYRGYPVQLLCRCEWEIIKDNFSSHV</sequence>
<reference evidence="1" key="1">
    <citation type="submission" date="2022-10" db="EMBL/GenBank/DDBJ databases">
        <authorList>
            <person name="Chen Y."/>
            <person name="Dougan E. K."/>
            <person name="Chan C."/>
            <person name="Rhodes N."/>
            <person name="Thang M."/>
        </authorList>
    </citation>
    <scope>NUCLEOTIDE SEQUENCE</scope>
</reference>
<evidence type="ECO:0000313" key="3">
    <source>
        <dbReference type="EMBL" id="CAL4804144.1"/>
    </source>
</evidence>
<accession>A0A9P1DWR4</accession>
<dbReference type="Proteomes" id="UP001152797">
    <property type="component" value="Unassembled WGS sequence"/>
</dbReference>
<protein>
    <submittedName>
        <fullName evidence="3">UPF0187 protein</fullName>
    </submittedName>
</protein>
<reference evidence="2" key="2">
    <citation type="submission" date="2024-04" db="EMBL/GenBank/DDBJ databases">
        <authorList>
            <person name="Chen Y."/>
            <person name="Shah S."/>
            <person name="Dougan E. K."/>
            <person name="Thang M."/>
            <person name="Chan C."/>
        </authorList>
    </citation>
    <scope>NUCLEOTIDE SEQUENCE [LARGE SCALE GENOMIC DNA]</scope>
</reference>
<name>A0A9P1DWR4_9DINO</name>
<evidence type="ECO:0000313" key="2">
    <source>
        <dbReference type="EMBL" id="CAL1170207.1"/>
    </source>
</evidence>
<dbReference type="AlphaFoldDB" id="A0A9P1DWR4"/>
<organism evidence="1">
    <name type="scientific">Cladocopium goreaui</name>
    <dbReference type="NCBI Taxonomy" id="2562237"/>
    <lineage>
        <taxon>Eukaryota</taxon>
        <taxon>Sar</taxon>
        <taxon>Alveolata</taxon>
        <taxon>Dinophyceae</taxon>
        <taxon>Suessiales</taxon>
        <taxon>Symbiodiniaceae</taxon>
        <taxon>Cladocopium</taxon>
    </lineage>
</organism>
<dbReference type="EMBL" id="CAMXCT010006605">
    <property type="protein sequence ID" value="CAI4016832.1"/>
    <property type="molecule type" value="Genomic_DNA"/>
</dbReference>
<gene>
    <name evidence="1" type="ORF">C1SCF055_LOCUS41531</name>
</gene>
<proteinExistence type="predicted"/>
<comment type="caution">
    <text evidence="1">The sequence shown here is derived from an EMBL/GenBank/DDBJ whole genome shotgun (WGS) entry which is preliminary data.</text>
</comment>
<dbReference type="EMBL" id="CAMXCT030006605">
    <property type="protein sequence ID" value="CAL4804144.1"/>
    <property type="molecule type" value="Genomic_DNA"/>
</dbReference>
<keyword evidence="4" id="KW-1185">Reference proteome</keyword>
<evidence type="ECO:0000313" key="1">
    <source>
        <dbReference type="EMBL" id="CAI4016832.1"/>
    </source>
</evidence>
<evidence type="ECO:0000313" key="4">
    <source>
        <dbReference type="Proteomes" id="UP001152797"/>
    </source>
</evidence>
<dbReference type="EMBL" id="CAMXCT020006605">
    <property type="protein sequence ID" value="CAL1170207.1"/>
    <property type="molecule type" value="Genomic_DNA"/>
</dbReference>
<dbReference type="OrthoDB" id="411536at2759"/>